<comment type="caution">
    <text evidence="3">The sequence shown here is derived from an EMBL/GenBank/DDBJ whole genome shotgun (WGS) entry which is preliminary data.</text>
</comment>
<evidence type="ECO:0000256" key="1">
    <source>
        <dbReference type="SAM" id="Phobius"/>
    </source>
</evidence>
<name>A0A4S3PTH3_9BACI</name>
<keyword evidence="1" id="KW-0472">Membrane</keyword>
<keyword evidence="1" id="KW-1133">Transmembrane helix</keyword>
<dbReference type="InterPro" id="IPR009936">
    <property type="entry name" value="DUF1468"/>
</dbReference>
<gene>
    <name evidence="3" type="ORF">E1I69_10700</name>
</gene>
<evidence type="ECO:0000259" key="2">
    <source>
        <dbReference type="Pfam" id="PF07331"/>
    </source>
</evidence>
<organism evidence="3 4">
    <name type="scientific">Bacillus timonensis</name>
    <dbReference type="NCBI Taxonomy" id="1033734"/>
    <lineage>
        <taxon>Bacteria</taxon>
        <taxon>Bacillati</taxon>
        <taxon>Bacillota</taxon>
        <taxon>Bacilli</taxon>
        <taxon>Bacillales</taxon>
        <taxon>Bacillaceae</taxon>
        <taxon>Bacillus</taxon>
    </lineage>
</organism>
<evidence type="ECO:0000313" key="4">
    <source>
        <dbReference type="Proteomes" id="UP000306477"/>
    </source>
</evidence>
<sequence length="149" mass="16772">MLNTVNKKISLILAFVSIGYLVLAFRLPAYPYVPVDSDAVPITLGFILLLLSILLFFQKDNHSQGKTKIPTGEKKVILTVLGFVLLFIILLEFLGFIITTAIFIFGNTWFLGYKKWKSNLIVSLAIPLAIYFLFSKFLQISLPQGILPF</sequence>
<evidence type="ECO:0000313" key="3">
    <source>
        <dbReference type="EMBL" id="THE12655.1"/>
    </source>
</evidence>
<dbReference type="Pfam" id="PF07331">
    <property type="entry name" value="TctB"/>
    <property type="match status" value="1"/>
</dbReference>
<dbReference type="AlphaFoldDB" id="A0A4S3PTH3"/>
<feature type="transmembrane region" description="Helical" evidence="1">
    <location>
        <begin position="39"/>
        <end position="57"/>
    </location>
</feature>
<feature type="transmembrane region" description="Helical" evidence="1">
    <location>
        <begin position="78"/>
        <end position="104"/>
    </location>
</feature>
<feature type="domain" description="DUF1468" evidence="2">
    <location>
        <begin position="11"/>
        <end position="143"/>
    </location>
</feature>
<dbReference type="Proteomes" id="UP000306477">
    <property type="component" value="Unassembled WGS sequence"/>
</dbReference>
<protein>
    <submittedName>
        <fullName evidence="3">Tripartite tricarboxylate transporter TctB family protein</fullName>
    </submittedName>
</protein>
<dbReference type="OrthoDB" id="2426743at2"/>
<dbReference type="EMBL" id="SLUB01000015">
    <property type="protein sequence ID" value="THE12655.1"/>
    <property type="molecule type" value="Genomic_DNA"/>
</dbReference>
<keyword evidence="4" id="KW-1185">Reference proteome</keyword>
<accession>A0A4S3PTH3</accession>
<feature type="transmembrane region" description="Helical" evidence="1">
    <location>
        <begin position="116"/>
        <end position="134"/>
    </location>
</feature>
<keyword evidence="1" id="KW-0812">Transmembrane</keyword>
<dbReference type="RefSeq" id="WP_136379603.1">
    <property type="nucleotide sequence ID" value="NZ_SLUB01000015.1"/>
</dbReference>
<feature type="transmembrane region" description="Helical" evidence="1">
    <location>
        <begin position="12"/>
        <end position="33"/>
    </location>
</feature>
<proteinExistence type="predicted"/>
<reference evidence="3 4" key="1">
    <citation type="journal article" date="2019" name="Indoor Air">
        <title>Impacts of indoor surface finishes on bacterial viability.</title>
        <authorList>
            <person name="Hu J."/>
            <person name="Maamar S.B."/>
            <person name="Glawe A.J."/>
            <person name="Gottel N."/>
            <person name="Gilbert J.A."/>
            <person name="Hartmann E.M."/>
        </authorList>
    </citation>
    <scope>NUCLEOTIDE SEQUENCE [LARGE SCALE GENOMIC DNA]</scope>
    <source>
        <strain evidence="3 4">AF060A6</strain>
    </source>
</reference>